<dbReference type="PANTHER" id="PTHR11669:SF20">
    <property type="entry name" value="REPLICATION FACTOR C SUBUNIT 4"/>
    <property type="match status" value="1"/>
</dbReference>
<evidence type="ECO:0000256" key="4">
    <source>
        <dbReference type="ARBA" id="ARBA00022741"/>
    </source>
</evidence>
<comment type="similarity">
    <text evidence="2">Belongs to the activator 1 small subunits family.</text>
</comment>
<dbReference type="InterPro" id="IPR027417">
    <property type="entry name" value="P-loop_NTPase"/>
</dbReference>
<dbReference type="Gene3D" id="1.10.8.60">
    <property type="match status" value="1"/>
</dbReference>
<dbReference type="SMART" id="SM00382">
    <property type="entry name" value="AAA"/>
    <property type="match status" value="1"/>
</dbReference>
<dbReference type="CDD" id="cd18140">
    <property type="entry name" value="HLD_clamp_RFC"/>
    <property type="match status" value="1"/>
</dbReference>
<dbReference type="InterPro" id="IPR003959">
    <property type="entry name" value="ATPase_AAA_core"/>
</dbReference>
<feature type="domain" description="AAA+ ATPase" evidence="8">
    <location>
        <begin position="38"/>
        <end position="174"/>
    </location>
</feature>
<keyword evidence="5" id="KW-0067">ATP-binding</keyword>
<evidence type="ECO:0000256" key="2">
    <source>
        <dbReference type="ARBA" id="ARBA00005378"/>
    </source>
</evidence>
<keyword evidence="10" id="KW-1185">Reference proteome</keyword>
<accession>A0A1E4TLQ1</accession>
<dbReference type="GO" id="GO:0006272">
    <property type="term" value="P:leading strand elongation"/>
    <property type="evidence" value="ECO:0007669"/>
    <property type="project" value="EnsemblFungi"/>
</dbReference>
<keyword evidence="6" id="KW-0539">Nucleus</keyword>
<dbReference type="InterPro" id="IPR003593">
    <property type="entry name" value="AAA+_ATPase"/>
</dbReference>
<dbReference type="GO" id="GO:0005663">
    <property type="term" value="C:DNA replication factor C complex"/>
    <property type="evidence" value="ECO:0007669"/>
    <property type="project" value="EnsemblFungi"/>
</dbReference>
<dbReference type="GO" id="GO:0003682">
    <property type="term" value="F:chromatin binding"/>
    <property type="evidence" value="ECO:0007669"/>
    <property type="project" value="EnsemblFungi"/>
</dbReference>
<dbReference type="SUPFAM" id="SSF48019">
    <property type="entry name" value="post-AAA+ oligomerization domain-like"/>
    <property type="match status" value="1"/>
</dbReference>
<dbReference type="PANTHER" id="PTHR11669">
    <property type="entry name" value="REPLICATION FACTOR C / DNA POLYMERASE III GAMMA-TAU SUBUNIT"/>
    <property type="match status" value="1"/>
</dbReference>
<dbReference type="GO" id="GO:0003689">
    <property type="term" value="F:DNA clamp loader activity"/>
    <property type="evidence" value="ECO:0007669"/>
    <property type="project" value="EnsemblFungi"/>
</dbReference>
<evidence type="ECO:0000256" key="6">
    <source>
        <dbReference type="ARBA" id="ARBA00023242"/>
    </source>
</evidence>
<dbReference type="GO" id="GO:0031391">
    <property type="term" value="C:Elg1 RFC-like complex"/>
    <property type="evidence" value="ECO:0007669"/>
    <property type="project" value="EnsemblFungi"/>
</dbReference>
<evidence type="ECO:0000259" key="8">
    <source>
        <dbReference type="SMART" id="SM00382"/>
    </source>
</evidence>
<dbReference type="GO" id="GO:0070914">
    <property type="term" value="P:UV-damage excision repair"/>
    <property type="evidence" value="ECO:0007669"/>
    <property type="project" value="EnsemblFungi"/>
</dbReference>
<dbReference type="GO" id="GO:0005524">
    <property type="term" value="F:ATP binding"/>
    <property type="evidence" value="ECO:0007669"/>
    <property type="project" value="UniProtKB-KW"/>
</dbReference>
<evidence type="ECO:0000313" key="10">
    <source>
        <dbReference type="Proteomes" id="UP000095023"/>
    </source>
</evidence>
<evidence type="ECO:0000256" key="5">
    <source>
        <dbReference type="ARBA" id="ARBA00022840"/>
    </source>
</evidence>
<dbReference type="InterPro" id="IPR047854">
    <property type="entry name" value="RFC_lid"/>
</dbReference>
<organism evidence="9 10">
    <name type="scientific">Tortispora caseinolytica NRRL Y-17796</name>
    <dbReference type="NCBI Taxonomy" id="767744"/>
    <lineage>
        <taxon>Eukaryota</taxon>
        <taxon>Fungi</taxon>
        <taxon>Dikarya</taxon>
        <taxon>Ascomycota</taxon>
        <taxon>Saccharomycotina</taxon>
        <taxon>Trigonopsidomycetes</taxon>
        <taxon>Trigonopsidales</taxon>
        <taxon>Trigonopsidaceae</taxon>
        <taxon>Tortispora</taxon>
    </lineage>
</organism>
<proteinExistence type="inferred from homology"/>
<dbReference type="AlphaFoldDB" id="A0A1E4TLQ1"/>
<gene>
    <name evidence="9" type="ORF">CANCADRAFT_90613</name>
</gene>
<dbReference type="GO" id="GO:0016887">
    <property type="term" value="F:ATP hydrolysis activity"/>
    <property type="evidence" value="ECO:0007669"/>
    <property type="project" value="InterPro"/>
</dbReference>
<dbReference type="FunFam" id="1.20.272.10:FF:000011">
    <property type="entry name" value="Replication factor C subunit 2"/>
    <property type="match status" value="1"/>
</dbReference>
<sequence>MDARQIPWVEKYRPSKLDEVAAQGNTVEVLRKSLKLANLPHMLFYGPPGTGKTSTILALCKELFGPKLMKSRVLELNASDERGINVVRKSIKTFAQLTVSAATPEDKQNYPCPPFKVIILDEADSMTQDAQGALRRIMENYSEITRFCLVCNYVTRIIDPVTSRCSKFRFTSLDRNSALARLDYIRSNEGLMCEDGVLDLLLHAANGDLRKAITYLQSASMFHQGAAENGMEVDSTTVTMESVQEITGLVPESVIEGFLQLTESIDVDTIKRAVEDAVNDGWSATQILSQFHDTIIQNSLIGTNAKTEISLLLSRIDRCLTDGADEELTLLDLLVQCAEIRSKY</sequence>
<dbReference type="GO" id="GO:0007062">
    <property type="term" value="P:sister chromatid cohesion"/>
    <property type="evidence" value="ECO:0007669"/>
    <property type="project" value="EnsemblFungi"/>
</dbReference>
<reference evidence="10" key="1">
    <citation type="submission" date="2016-02" db="EMBL/GenBank/DDBJ databases">
        <title>Comparative genomics of biotechnologically important yeasts.</title>
        <authorList>
            <consortium name="DOE Joint Genome Institute"/>
            <person name="Riley R."/>
            <person name="Haridas S."/>
            <person name="Wolfe K.H."/>
            <person name="Lopes M.R."/>
            <person name="Hittinger C.T."/>
            <person name="Goker M."/>
            <person name="Salamov A."/>
            <person name="Wisecaver J."/>
            <person name="Long T.M."/>
            <person name="Aerts A.L."/>
            <person name="Barry K."/>
            <person name="Choi C."/>
            <person name="Clum A."/>
            <person name="Coughlan A.Y."/>
            <person name="Deshpande S."/>
            <person name="Douglass A.P."/>
            <person name="Hanson S.J."/>
            <person name="Klenk H.-P."/>
            <person name="Labutti K."/>
            <person name="Lapidus A."/>
            <person name="Lindquist E."/>
            <person name="Lipzen A."/>
            <person name="Meier-Kolthoff J.P."/>
            <person name="Ohm R.A."/>
            <person name="Otillar R.P."/>
            <person name="Pangilinan J."/>
            <person name="Peng Y."/>
            <person name="Rokas A."/>
            <person name="Rosa C.A."/>
            <person name="Scheuner C."/>
            <person name="Sibirny A.A."/>
            <person name="Slot J.C."/>
            <person name="Stielow J.B."/>
            <person name="Sun H."/>
            <person name="Kurtzman C.P."/>
            <person name="Blackwell M."/>
            <person name="Jeffries T.W."/>
            <person name="Grigoriev I.V."/>
        </authorList>
    </citation>
    <scope>NUCLEOTIDE SEQUENCE [LARGE SCALE GENOMIC DNA]</scope>
    <source>
        <strain evidence="10">NRRL Y-17796</strain>
    </source>
</reference>
<dbReference type="GO" id="GO:0033314">
    <property type="term" value="P:mitotic DNA replication checkpoint signaling"/>
    <property type="evidence" value="ECO:0007669"/>
    <property type="project" value="EnsemblFungi"/>
</dbReference>
<dbReference type="GO" id="GO:0003677">
    <property type="term" value="F:DNA binding"/>
    <property type="evidence" value="ECO:0007669"/>
    <property type="project" value="InterPro"/>
</dbReference>
<dbReference type="CDD" id="cd00009">
    <property type="entry name" value="AAA"/>
    <property type="match status" value="1"/>
</dbReference>
<comment type="subcellular location">
    <subcellularLocation>
        <location evidence="1">Nucleus</location>
    </subcellularLocation>
</comment>
<dbReference type="Proteomes" id="UP000095023">
    <property type="component" value="Unassembled WGS sequence"/>
</dbReference>
<dbReference type="GO" id="GO:0031389">
    <property type="term" value="C:Rad17 RFC-like complex"/>
    <property type="evidence" value="ECO:0007669"/>
    <property type="project" value="EnsemblFungi"/>
</dbReference>
<dbReference type="GO" id="GO:0031390">
    <property type="term" value="C:Ctf18 RFC-like complex"/>
    <property type="evidence" value="ECO:0007669"/>
    <property type="project" value="EnsemblFungi"/>
</dbReference>
<dbReference type="InterPro" id="IPR008921">
    <property type="entry name" value="DNA_pol3_clamp-load_cplx_C"/>
</dbReference>
<evidence type="ECO:0000256" key="1">
    <source>
        <dbReference type="ARBA" id="ARBA00004123"/>
    </source>
</evidence>
<dbReference type="OrthoDB" id="4199794at2759"/>
<dbReference type="InterPro" id="IPR050238">
    <property type="entry name" value="DNA_Rep/Repair_Clamp_Loader"/>
</dbReference>
<keyword evidence="4" id="KW-0547">Nucleotide-binding</keyword>
<dbReference type="FunFam" id="3.40.50.300:FF:000237">
    <property type="entry name" value="replication factor C subunit 4"/>
    <property type="match status" value="1"/>
</dbReference>
<protein>
    <recommendedName>
        <fullName evidence="7">Replication factor C subunit 2</fullName>
    </recommendedName>
</protein>
<dbReference type="Gene3D" id="3.40.50.300">
    <property type="entry name" value="P-loop containing nucleotide triphosphate hydrolases"/>
    <property type="match status" value="1"/>
</dbReference>
<dbReference type="InterPro" id="IPR013748">
    <property type="entry name" value="Rep_factorC_C"/>
</dbReference>
<dbReference type="Gene3D" id="1.20.272.10">
    <property type="match status" value="1"/>
</dbReference>
<dbReference type="GO" id="GO:1902983">
    <property type="term" value="P:DNA strand elongation involved in mitotic DNA replication"/>
    <property type="evidence" value="ECO:0007669"/>
    <property type="project" value="EnsemblFungi"/>
</dbReference>
<dbReference type="EMBL" id="KV453841">
    <property type="protein sequence ID" value="ODV92663.1"/>
    <property type="molecule type" value="Genomic_DNA"/>
</dbReference>
<name>A0A1E4TLQ1_9ASCO</name>
<evidence type="ECO:0000313" key="9">
    <source>
        <dbReference type="EMBL" id="ODV92663.1"/>
    </source>
</evidence>
<evidence type="ECO:0000256" key="3">
    <source>
        <dbReference type="ARBA" id="ARBA00022705"/>
    </source>
</evidence>
<dbReference type="SUPFAM" id="SSF52540">
    <property type="entry name" value="P-loop containing nucleoside triphosphate hydrolases"/>
    <property type="match status" value="1"/>
</dbReference>
<dbReference type="Pfam" id="PF08542">
    <property type="entry name" value="Rep_fac_C"/>
    <property type="match status" value="1"/>
</dbReference>
<dbReference type="Pfam" id="PF00004">
    <property type="entry name" value="AAA"/>
    <property type="match status" value="1"/>
</dbReference>
<keyword evidence="3" id="KW-0235">DNA replication</keyword>
<evidence type="ECO:0000256" key="7">
    <source>
        <dbReference type="ARBA" id="ARBA00040745"/>
    </source>
</evidence>